<comment type="caution">
    <text evidence="3">The sequence shown here is derived from an EMBL/GenBank/DDBJ whole genome shotgun (WGS) entry which is preliminary data.</text>
</comment>
<dbReference type="Pfam" id="PF20254">
    <property type="entry name" value="DMFA2_C"/>
    <property type="match status" value="1"/>
</dbReference>
<dbReference type="RefSeq" id="WP_158203554.1">
    <property type="nucleotide sequence ID" value="NZ_WSZK01000011.1"/>
</dbReference>
<accession>A0A6B0GG88</accession>
<evidence type="ECO:0000313" key="4">
    <source>
        <dbReference type="Proteomes" id="UP000451471"/>
    </source>
</evidence>
<dbReference type="InterPro" id="IPR046540">
    <property type="entry name" value="DMFA2_C"/>
</dbReference>
<sequence>MADSQSPDGTADGVSGESDRMFRRGYLKTAAGMAAVSAGVAGFSGTATANPVTAENGKDGDDDWFPSLPVRSRPERITHRIDGYTSQTSVAPDESVEFHVSTDPAAPYRIDIYRLGWYDGDGGRLVASTDESQGEARPIPDPGPLGKVACDWTITDTVETTKRWTTGLYFAKFVLTGGEFAGDSTAQAFAVRPREDRGRTSKLLVQLPNATSEAYNGWGGKSLYGFTSTDEETASGTDSADVVSFDRPRQTPDLHMSYAIHMLRFLEREGYDVSYVMDDDVHENPGMLQDHELVISSGHDEYWSMAQRDGFEAARDAGTNVAFLAANTALWQIRFEDDGRTIVGYKENVEDDSLAGTQDETDLFRDLPDPRPECELLGVMGTGAGLYAAPNYTVVDEALDHPWMRDTGFEAGDEVVGCIGHEWDFVHDGCDVPGELTTFFHYEAGTSDTDLLPFAPVIDTDADAVSYQAPGGGYVFSTGSLGYTWRLDPDPTWASEIWPLVRIKEYKPEVLTPDERLQAFTKNVLDDLRKPNTTVK</sequence>
<reference evidence="3 4" key="1">
    <citation type="submission" date="2019-12" db="EMBL/GenBank/DDBJ databases">
        <title>Halocatena pleomorpha gen. nov. sp. nov., an extremely halophilic archaeon of family Halobacteriaceae isolated from saltpan soil.</title>
        <authorList>
            <person name="Pal Y."/>
            <person name="Verma A."/>
            <person name="Krishnamurthi S."/>
            <person name="Kumar P."/>
        </authorList>
    </citation>
    <scope>NUCLEOTIDE SEQUENCE [LARGE SCALE GENOMIC DNA]</scope>
    <source>
        <strain evidence="3 4">JCM 16495</strain>
    </source>
</reference>
<name>A0A6B0GG88_9EURY</name>
<keyword evidence="4" id="KW-1185">Reference proteome</keyword>
<dbReference type="OrthoDB" id="377063at2157"/>
<evidence type="ECO:0000313" key="3">
    <source>
        <dbReference type="EMBL" id="MWG33832.1"/>
    </source>
</evidence>
<dbReference type="AlphaFoldDB" id="A0A6B0GG88"/>
<feature type="domain" description="N,N-dimethylformamidase beta subunit-like C-terminal" evidence="2">
    <location>
        <begin position="109"/>
        <end position="488"/>
    </location>
</feature>
<evidence type="ECO:0000259" key="2">
    <source>
        <dbReference type="Pfam" id="PF20254"/>
    </source>
</evidence>
<dbReference type="Proteomes" id="UP000451471">
    <property type="component" value="Unassembled WGS sequence"/>
</dbReference>
<dbReference type="InterPro" id="IPR006311">
    <property type="entry name" value="TAT_signal"/>
</dbReference>
<dbReference type="PROSITE" id="PS51318">
    <property type="entry name" value="TAT"/>
    <property type="match status" value="1"/>
</dbReference>
<organism evidence="3 4">
    <name type="scientific">Halomarina oriensis</name>
    <dbReference type="NCBI Taxonomy" id="671145"/>
    <lineage>
        <taxon>Archaea</taxon>
        <taxon>Methanobacteriati</taxon>
        <taxon>Methanobacteriota</taxon>
        <taxon>Stenosarchaea group</taxon>
        <taxon>Halobacteria</taxon>
        <taxon>Halobacteriales</taxon>
        <taxon>Natronomonadaceae</taxon>
        <taxon>Halomarina</taxon>
    </lineage>
</organism>
<gene>
    <name evidence="3" type="ORF">GQS65_04875</name>
</gene>
<protein>
    <recommendedName>
        <fullName evidence="2">N,N-dimethylformamidase beta subunit-like C-terminal domain-containing protein</fullName>
    </recommendedName>
</protein>
<proteinExistence type="predicted"/>
<dbReference type="EMBL" id="WSZK01000011">
    <property type="protein sequence ID" value="MWG33832.1"/>
    <property type="molecule type" value="Genomic_DNA"/>
</dbReference>
<feature type="region of interest" description="Disordered" evidence="1">
    <location>
        <begin position="51"/>
        <end position="70"/>
    </location>
</feature>
<evidence type="ECO:0000256" key="1">
    <source>
        <dbReference type="SAM" id="MobiDB-lite"/>
    </source>
</evidence>